<dbReference type="PANTHER" id="PTHR38418">
    <property type="entry name" value="SUGAR ISOMERASE, KPSF/GUTQ (AFU_ORTHOLOGUE AFUA_6G08860)"/>
    <property type="match status" value="1"/>
</dbReference>
<dbReference type="AlphaFoldDB" id="A0A1Y2D5A0"/>
<dbReference type="RefSeq" id="XP_040709227.1">
    <property type="nucleotide sequence ID" value="XM_040864671.1"/>
</dbReference>
<evidence type="ECO:0000259" key="1">
    <source>
        <dbReference type="PROSITE" id="PS51464"/>
    </source>
</evidence>
<dbReference type="GO" id="GO:1901135">
    <property type="term" value="P:carbohydrate derivative metabolic process"/>
    <property type="evidence" value="ECO:0007669"/>
    <property type="project" value="InterPro"/>
</dbReference>
<dbReference type="OrthoDB" id="1872003at2759"/>
<dbReference type="InterPro" id="IPR001347">
    <property type="entry name" value="SIS_dom"/>
</dbReference>
<dbReference type="Proteomes" id="UP000193689">
    <property type="component" value="Unassembled WGS sequence"/>
</dbReference>
<organism evidence="2 3">
    <name type="scientific">Pseudomassariella vexata</name>
    <dbReference type="NCBI Taxonomy" id="1141098"/>
    <lineage>
        <taxon>Eukaryota</taxon>
        <taxon>Fungi</taxon>
        <taxon>Dikarya</taxon>
        <taxon>Ascomycota</taxon>
        <taxon>Pezizomycotina</taxon>
        <taxon>Sordariomycetes</taxon>
        <taxon>Xylariomycetidae</taxon>
        <taxon>Amphisphaeriales</taxon>
        <taxon>Pseudomassariaceae</taxon>
        <taxon>Pseudomassariella</taxon>
    </lineage>
</organism>
<dbReference type="InterPro" id="IPR046348">
    <property type="entry name" value="SIS_dom_sf"/>
</dbReference>
<protein>
    <recommendedName>
        <fullName evidence="1">SIS domain-containing protein</fullName>
    </recommendedName>
</protein>
<dbReference type="STRING" id="1141098.A0A1Y2D5A0"/>
<comment type="caution">
    <text evidence="2">The sequence shown here is derived from an EMBL/GenBank/DDBJ whole genome shotgun (WGS) entry which is preliminary data.</text>
</comment>
<name>A0A1Y2D5A0_9PEZI</name>
<dbReference type="Pfam" id="PF01380">
    <property type="entry name" value="SIS"/>
    <property type="match status" value="1"/>
</dbReference>
<sequence>MKERISGAIHVLNTEATSLHNLTTLYESDPIIGAGFNSAIDAITRHRGRKGKVVFICVGKSGHISKKLAASFNSLGVRAVYVHPTEALHGDLGEIGHNDTVLFVTFSGKTPELLSLLPHIDPCLLTIVLTSHTRSGTCELIKQRPGMILLSAPIHESETSPFGVSALTTSTTMAIAVGDALAIVASKELYAMVSATFSHNHPGGAIGATSQKPSHIADLAIPLREIDSISWQSILGVRGVDVIRAAYDSTTGWVQVGDLIASPSRVRCLDPSDFLKQLSDLPGLGVSRREWIVMSADTRISQAKEWVSHMGSSRKEKCGGYSIVVVMKGDSNFGVLEAEQLLTWEE</sequence>
<dbReference type="InParanoid" id="A0A1Y2D5A0"/>
<dbReference type="GO" id="GO:0097367">
    <property type="term" value="F:carbohydrate derivative binding"/>
    <property type="evidence" value="ECO:0007669"/>
    <property type="project" value="InterPro"/>
</dbReference>
<evidence type="ECO:0000313" key="2">
    <source>
        <dbReference type="EMBL" id="ORY54462.1"/>
    </source>
</evidence>
<feature type="domain" description="SIS" evidence="1">
    <location>
        <begin position="39"/>
        <end position="191"/>
    </location>
</feature>
<dbReference type="GeneID" id="63780883"/>
<dbReference type="PROSITE" id="PS51464">
    <property type="entry name" value="SIS"/>
    <property type="match status" value="1"/>
</dbReference>
<keyword evidence="3" id="KW-1185">Reference proteome</keyword>
<proteinExistence type="predicted"/>
<dbReference type="Gene3D" id="3.40.50.10490">
    <property type="entry name" value="Glucose-6-phosphate isomerase like protein, domain 1"/>
    <property type="match status" value="1"/>
</dbReference>
<evidence type="ECO:0000313" key="3">
    <source>
        <dbReference type="Proteomes" id="UP000193689"/>
    </source>
</evidence>
<gene>
    <name evidence="2" type="ORF">BCR38DRAFT_491478</name>
</gene>
<dbReference type="EMBL" id="MCFJ01000034">
    <property type="protein sequence ID" value="ORY54462.1"/>
    <property type="molecule type" value="Genomic_DNA"/>
</dbReference>
<reference evidence="2 3" key="1">
    <citation type="submission" date="2016-07" db="EMBL/GenBank/DDBJ databases">
        <title>Pervasive Adenine N6-methylation of Active Genes in Fungi.</title>
        <authorList>
            <consortium name="DOE Joint Genome Institute"/>
            <person name="Mondo S.J."/>
            <person name="Dannebaum R.O."/>
            <person name="Kuo R.C."/>
            <person name="Labutti K."/>
            <person name="Haridas S."/>
            <person name="Kuo A."/>
            <person name="Salamov A."/>
            <person name="Ahrendt S.R."/>
            <person name="Lipzen A."/>
            <person name="Sullivan W."/>
            <person name="Andreopoulos W.B."/>
            <person name="Clum A."/>
            <person name="Lindquist E."/>
            <person name="Daum C."/>
            <person name="Ramamoorthy G.K."/>
            <person name="Gryganskyi A."/>
            <person name="Culley D."/>
            <person name="Magnuson J.K."/>
            <person name="James T.Y."/>
            <person name="O'Malley M.A."/>
            <person name="Stajich J.E."/>
            <person name="Spatafora J.W."/>
            <person name="Visel A."/>
            <person name="Grigoriev I.V."/>
        </authorList>
    </citation>
    <scope>NUCLEOTIDE SEQUENCE [LARGE SCALE GENOMIC DNA]</scope>
    <source>
        <strain evidence="2 3">CBS 129021</strain>
    </source>
</reference>
<accession>A0A1Y2D5A0</accession>
<dbReference type="PANTHER" id="PTHR38418:SF2">
    <property type="entry name" value="SUGAR ISOMERASE, KPSF_GUTQ (AFU_ORTHOLOGUE AFUA_6G08860)"/>
    <property type="match status" value="1"/>
</dbReference>
<dbReference type="SUPFAM" id="SSF53697">
    <property type="entry name" value="SIS domain"/>
    <property type="match status" value="1"/>
</dbReference>